<dbReference type="Gene3D" id="1.10.287.130">
    <property type="match status" value="1"/>
</dbReference>
<dbReference type="Gene3D" id="3.30.565.10">
    <property type="entry name" value="Histidine kinase-like ATPase, C-terminal domain"/>
    <property type="match status" value="1"/>
</dbReference>
<dbReference type="PANTHER" id="PTHR45528">
    <property type="entry name" value="SENSOR HISTIDINE KINASE CPXA"/>
    <property type="match status" value="1"/>
</dbReference>
<dbReference type="InterPro" id="IPR005467">
    <property type="entry name" value="His_kinase_dom"/>
</dbReference>
<dbReference type="InterPro" id="IPR003660">
    <property type="entry name" value="HAMP_dom"/>
</dbReference>
<keyword evidence="4" id="KW-1003">Cell membrane</keyword>
<feature type="transmembrane region" description="Helical" evidence="17">
    <location>
        <begin position="164"/>
        <end position="189"/>
    </location>
</feature>
<dbReference type="SMART" id="SM00387">
    <property type="entry name" value="HATPase_c"/>
    <property type="match status" value="1"/>
</dbReference>
<dbReference type="SUPFAM" id="SSF55874">
    <property type="entry name" value="ATPase domain of HSP90 chaperone/DNA topoisomerase II/histidine kinase"/>
    <property type="match status" value="1"/>
</dbReference>
<dbReference type="InterPro" id="IPR036890">
    <property type="entry name" value="HATPase_C_sf"/>
</dbReference>
<evidence type="ECO:0000256" key="14">
    <source>
        <dbReference type="ARBA" id="ARBA00023136"/>
    </source>
</evidence>
<keyword evidence="11 17" id="KW-1133">Transmembrane helix</keyword>
<evidence type="ECO:0000256" key="13">
    <source>
        <dbReference type="ARBA" id="ARBA00023026"/>
    </source>
</evidence>
<evidence type="ECO:0000256" key="9">
    <source>
        <dbReference type="ARBA" id="ARBA00022777"/>
    </source>
</evidence>
<keyword evidence="14 17" id="KW-0472">Membrane</keyword>
<keyword evidence="6 20" id="KW-0808">Transferase</keyword>
<keyword evidence="8" id="KW-0547">Nucleotide-binding</keyword>
<evidence type="ECO:0000256" key="6">
    <source>
        <dbReference type="ARBA" id="ARBA00022679"/>
    </source>
</evidence>
<evidence type="ECO:0000256" key="17">
    <source>
        <dbReference type="SAM" id="Phobius"/>
    </source>
</evidence>
<dbReference type="GO" id="GO:0005524">
    <property type="term" value="F:ATP binding"/>
    <property type="evidence" value="ECO:0007669"/>
    <property type="project" value="UniProtKB-KW"/>
</dbReference>
<dbReference type="CDD" id="cd00075">
    <property type="entry name" value="HATPase"/>
    <property type="match status" value="1"/>
</dbReference>
<keyword evidence="9 20" id="KW-0418">Kinase</keyword>
<evidence type="ECO:0000256" key="7">
    <source>
        <dbReference type="ARBA" id="ARBA00022692"/>
    </source>
</evidence>
<dbReference type="CDD" id="cd00082">
    <property type="entry name" value="HisKA"/>
    <property type="match status" value="1"/>
</dbReference>
<dbReference type="Gene3D" id="6.10.340.10">
    <property type="match status" value="1"/>
</dbReference>
<evidence type="ECO:0000256" key="4">
    <source>
        <dbReference type="ARBA" id="ARBA00022475"/>
    </source>
</evidence>
<dbReference type="PANTHER" id="PTHR45528:SF11">
    <property type="entry name" value="HISTIDINE KINASE"/>
    <property type="match status" value="1"/>
</dbReference>
<evidence type="ECO:0000256" key="15">
    <source>
        <dbReference type="ARBA" id="ARBA00037219"/>
    </source>
</evidence>
<dbReference type="CDD" id="cd06225">
    <property type="entry name" value="HAMP"/>
    <property type="match status" value="1"/>
</dbReference>
<dbReference type="AlphaFoldDB" id="A0A380HKY7"/>
<evidence type="ECO:0000256" key="16">
    <source>
        <dbReference type="ARBA" id="ARBA00040841"/>
    </source>
</evidence>
<dbReference type="InterPro" id="IPR050398">
    <property type="entry name" value="HssS/ArlS-like"/>
</dbReference>
<evidence type="ECO:0000256" key="1">
    <source>
        <dbReference type="ARBA" id="ARBA00000085"/>
    </source>
</evidence>
<dbReference type="Pfam" id="PF00512">
    <property type="entry name" value="HisKA"/>
    <property type="match status" value="1"/>
</dbReference>
<dbReference type="SMART" id="SM00388">
    <property type="entry name" value="HisKA"/>
    <property type="match status" value="1"/>
</dbReference>
<evidence type="ECO:0000313" key="20">
    <source>
        <dbReference type="EMBL" id="SUM82206.1"/>
    </source>
</evidence>
<dbReference type="SMART" id="SM00304">
    <property type="entry name" value="HAMP"/>
    <property type="match status" value="1"/>
</dbReference>
<evidence type="ECO:0000256" key="11">
    <source>
        <dbReference type="ARBA" id="ARBA00022989"/>
    </source>
</evidence>
<dbReference type="PROSITE" id="PS50109">
    <property type="entry name" value="HIS_KIN"/>
    <property type="match status" value="1"/>
</dbReference>
<feature type="domain" description="Histidine kinase" evidence="18">
    <location>
        <begin position="246"/>
        <end position="456"/>
    </location>
</feature>
<evidence type="ECO:0000259" key="19">
    <source>
        <dbReference type="PROSITE" id="PS50885"/>
    </source>
</evidence>
<dbReference type="Pfam" id="PF00672">
    <property type="entry name" value="HAMP"/>
    <property type="match status" value="1"/>
</dbReference>
<comment type="catalytic activity">
    <reaction evidence="1">
        <text>ATP + protein L-histidine = ADP + protein N-phospho-L-histidine.</text>
        <dbReference type="EC" id="2.7.13.3"/>
    </reaction>
</comment>
<keyword evidence="10" id="KW-0067">ATP-binding</keyword>
<dbReference type="FunFam" id="3.30.565.10:FF:000006">
    <property type="entry name" value="Sensor histidine kinase WalK"/>
    <property type="match status" value="1"/>
</dbReference>
<keyword evidence="12" id="KW-0902">Two-component regulatory system</keyword>
<dbReference type="InterPro" id="IPR004358">
    <property type="entry name" value="Sig_transdc_His_kin-like_C"/>
</dbReference>
<dbReference type="SUPFAM" id="SSF47384">
    <property type="entry name" value="Homodimeric domain of signal transducing histidine kinase"/>
    <property type="match status" value="1"/>
</dbReference>
<accession>A0A380HKY7</accession>
<dbReference type="RefSeq" id="WP_115340480.1">
    <property type="nucleotide sequence ID" value="NZ_UHED01000001.1"/>
</dbReference>
<evidence type="ECO:0000256" key="3">
    <source>
        <dbReference type="ARBA" id="ARBA00012438"/>
    </source>
</evidence>
<evidence type="ECO:0000256" key="12">
    <source>
        <dbReference type="ARBA" id="ARBA00023012"/>
    </source>
</evidence>
<comment type="function">
    <text evidence="15">Member of the two-component regulatory system HssS/HssR involved in intracellular heme homeostasis and tempering of staphylococcal virulence. HssS functions as a heme sensor histidine kinase which is autophosphorylated at a histidine residue and transfers its phosphate group to an aspartate residue of HssR. HssR/HssS activates the expression of hrtAB, an efflux pump, in response to extracellular heme, hemin, hemoglobin or blood.</text>
</comment>
<dbReference type="Pfam" id="PF02518">
    <property type="entry name" value="HATPase_c"/>
    <property type="match status" value="1"/>
</dbReference>
<feature type="transmembrane region" description="Helical" evidence="17">
    <location>
        <begin position="9"/>
        <end position="32"/>
    </location>
</feature>
<keyword evidence="7 17" id="KW-0812">Transmembrane</keyword>
<dbReference type="EMBL" id="UHED01000001">
    <property type="protein sequence ID" value="SUM82206.1"/>
    <property type="molecule type" value="Genomic_DNA"/>
</dbReference>
<dbReference type="InterPro" id="IPR003594">
    <property type="entry name" value="HATPase_dom"/>
</dbReference>
<proteinExistence type="predicted"/>
<comment type="subcellular location">
    <subcellularLocation>
        <location evidence="2">Cell membrane</location>
        <topology evidence="2">Multi-pass membrane protein</topology>
    </subcellularLocation>
</comment>
<evidence type="ECO:0000256" key="8">
    <source>
        <dbReference type="ARBA" id="ARBA00022741"/>
    </source>
</evidence>
<dbReference type="GO" id="GO:0000155">
    <property type="term" value="F:phosphorelay sensor kinase activity"/>
    <property type="evidence" value="ECO:0007669"/>
    <property type="project" value="InterPro"/>
</dbReference>
<sequence length="460" mass="52802">MFKSLYTRIAIYTITVMIFSAVASFLCTNIIYHNYLKENNDAKIMRTLKDSIQYQKESRIEASAPFFKHLGEMNYQVMTISEDGHRTYYGTEFRKDNISKKTAESVLHGKDYHGIKNLPYNPIITGFFENTTKNTVGIAYQSKEHTYAVFMRPDIGKTFSEFRIFLAILITLLLLFSIILVISSTYAIIKPIQQLKRATERLMHGNFDEVIHVTRKDEFGTLQYRFDKMRLSLKQLDDMRQHFVQNVSHEIKTPLTHIHHLLDLLKFAKTDNAREQYIEEIYEVTTQLSELTKALLLLSEIDNGAHLDFDDDIQLNQLIKKIIRHEQFSANEKDLILMSDLETISMNGNERLLHQAFQNLITNAIKYSTTGGMVDVTLSQNLETITCTITDDGQGMSAETQARIFERFYKSSNHDNSNGLGLAIAKAIFELHHGTITGDSEKNAGTTFTITFKKVPKTIS</sequence>
<gene>
    <name evidence="20" type="primary">hssS</name>
    <name evidence="20" type="ORF">NCTC7688_00702</name>
</gene>
<dbReference type="InterPro" id="IPR036097">
    <property type="entry name" value="HisK_dim/P_sf"/>
</dbReference>
<protein>
    <recommendedName>
        <fullName evidence="16">Heme sensor protein HssS</fullName>
        <ecNumber evidence="3">2.7.13.3</ecNumber>
    </recommendedName>
</protein>
<dbReference type="Proteomes" id="UP000254707">
    <property type="component" value="Unassembled WGS sequence"/>
</dbReference>
<name>A0A380HKY7_STASA</name>
<evidence type="ECO:0000256" key="5">
    <source>
        <dbReference type="ARBA" id="ARBA00022553"/>
    </source>
</evidence>
<dbReference type="PROSITE" id="PS50885">
    <property type="entry name" value="HAMP"/>
    <property type="match status" value="1"/>
</dbReference>
<dbReference type="SUPFAM" id="SSF158472">
    <property type="entry name" value="HAMP domain-like"/>
    <property type="match status" value="1"/>
</dbReference>
<dbReference type="InterPro" id="IPR003661">
    <property type="entry name" value="HisK_dim/P_dom"/>
</dbReference>
<dbReference type="PRINTS" id="PR00344">
    <property type="entry name" value="BCTRLSENSOR"/>
</dbReference>
<dbReference type="GO" id="GO:0005886">
    <property type="term" value="C:plasma membrane"/>
    <property type="evidence" value="ECO:0007669"/>
    <property type="project" value="UniProtKB-SubCell"/>
</dbReference>
<evidence type="ECO:0000256" key="10">
    <source>
        <dbReference type="ARBA" id="ARBA00022840"/>
    </source>
</evidence>
<feature type="domain" description="HAMP" evidence="19">
    <location>
        <begin position="186"/>
        <end position="238"/>
    </location>
</feature>
<reference evidence="20 21" key="1">
    <citation type="submission" date="2018-06" db="EMBL/GenBank/DDBJ databases">
        <authorList>
            <consortium name="Pathogen Informatics"/>
            <person name="Doyle S."/>
        </authorList>
    </citation>
    <scope>NUCLEOTIDE SEQUENCE [LARGE SCALE GENOMIC DNA]</scope>
    <source>
        <strain evidence="20 21">NCTC7688</strain>
    </source>
</reference>
<keyword evidence="13" id="KW-0843">Virulence</keyword>
<evidence type="ECO:0000259" key="18">
    <source>
        <dbReference type="PROSITE" id="PS50109"/>
    </source>
</evidence>
<evidence type="ECO:0000256" key="2">
    <source>
        <dbReference type="ARBA" id="ARBA00004651"/>
    </source>
</evidence>
<evidence type="ECO:0000313" key="21">
    <source>
        <dbReference type="Proteomes" id="UP000254707"/>
    </source>
</evidence>
<organism evidence="20 21">
    <name type="scientific">Staphylococcus saprophyticus</name>
    <dbReference type="NCBI Taxonomy" id="29385"/>
    <lineage>
        <taxon>Bacteria</taxon>
        <taxon>Bacillati</taxon>
        <taxon>Bacillota</taxon>
        <taxon>Bacilli</taxon>
        <taxon>Bacillales</taxon>
        <taxon>Staphylococcaceae</taxon>
        <taxon>Staphylococcus</taxon>
    </lineage>
</organism>
<dbReference type="EC" id="2.7.13.3" evidence="3"/>
<keyword evidence="5" id="KW-0597">Phosphoprotein</keyword>